<evidence type="ECO:0000313" key="2">
    <source>
        <dbReference type="EMBL" id="HJC04929.1"/>
    </source>
</evidence>
<reference evidence="2" key="2">
    <citation type="submission" date="2021-04" db="EMBL/GenBank/DDBJ databases">
        <authorList>
            <person name="Gilroy R."/>
        </authorList>
    </citation>
    <scope>NUCLEOTIDE SEQUENCE</scope>
    <source>
        <strain evidence="2">CHK180-15479</strain>
    </source>
</reference>
<organism evidence="2 3">
    <name type="scientific">Candidatus Enterocloster excrementipullorum</name>
    <dbReference type="NCBI Taxonomy" id="2838559"/>
    <lineage>
        <taxon>Bacteria</taxon>
        <taxon>Bacillati</taxon>
        <taxon>Bacillota</taxon>
        <taxon>Clostridia</taxon>
        <taxon>Lachnospirales</taxon>
        <taxon>Lachnospiraceae</taxon>
        <taxon>Enterocloster</taxon>
    </lineage>
</organism>
<gene>
    <name evidence="2" type="ORF">H9704_02035</name>
</gene>
<dbReference type="Gene3D" id="3.40.630.30">
    <property type="match status" value="1"/>
</dbReference>
<reference evidence="2" key="1">
    <citation type="journal article" date="2021" name="PeerJ">
        <title>Extensive microbial diversity within the chicken gut microbiome revealed by metagenomics and culture.</title>
        <authorList>
            <person name="Gilroy R."/>
            <person name="Ravi A."/>
            <person name="Getino M."/>
            <person name="Pursley I."/>
            <person name="Horton D.L."/>
            <person name="Alikhan N.F."/>
            <person name="Baker D."/>
            <person name="Gharbi K."/>
            <person name="Hall N."/>
            <person name="Watson M."/>
            <person name="Adriaenssens E.M."/>
            <person name="Foster-Nyarko E."/>
            <person name="Jarju S."/>
            <person name="Secka A."/>
            <person name="Antonio M."/>
            <person name="Oren A."/>
            <person name="Chaudhuri R.R."/>
            <person name="La Ragione R."/>
            <person name="Hildebrand F."/>
            <person name="Pallen M.J."/>
        </authorList>
    </citation>
    <scope>NUCLEOTIDE SEQUENCE</scope>
    <source>
        <strain evidence="2">CHK180-15479</strain>
    </source>
</reference>
<dbReference type="Pfam" id="PF00583">
    <property type="entry name" value="Acetyltransf_1"/>
    <property type="match status" value="1"/>
</dbReference>
<dbReference type="InterPro" id="IPR016181">
    <property type="entry name" value="Acyl_CoA_acyltransferase"/>
</dbReference>
<comment type="caution">
    <text evidence="2">The sequence shown here is derived from an EMBL/GenBank/DDBJ whole genome shotgun (WGS) entry which is preliminary data.</text>
</comment>
<dbReference type="GO" id="GO:0016747">
    <property type="term" value="F:acyltransferase activity, transferring groups other than amino-acyl groups"/>
    <property type="evidence" value="ECO:0007669"/>
    <property type="project" value="InterPro"/>
</dbReference>
<sequence>MRIRQEEPKDYGEVYELIKEAFAAAEHADGNEQDLTAALRKGSAFIPELSLVAEENGELAGHILFTKAHVGECEVLVLAPLSVKPKYQRQGVGTALMKEGHKIAAGLGYPYAMVLGSETYYPRAGYIPAAELGVEVPEGIPSANFMGMKLREDAPSIGGKLVYAEEFGI</sequence>
<dbReference type="CDD" id="cd04301">
    <property type="entry name" value="NAT_SF"/>
    <property type="match status" value="1"/>
</dbReference>
<dbReference type="PANTHER" id="PTHR43617">
    <property type="entry name" value="L-AMINO ACID N-ACETYLTRANSFERASE"/>
    <property type="match status" value="1"/>
</dbReference>
<feature type="domain" description="N-acetyltransferase" evidence="1">
    <location>
        <begin position="1"/>
        <end position="151"/>
    </location>
</feature>
<name>A0A9D2SH08_9FIRM</name>
<dbReference type="InterPro" id="IPR000182">
    <property type="entry name" value="GNAT_dom"/>
</dbReference>
<accession>A0A9D2SH08</accession>
<dbReference type="PANTHER" id="PTHR43617:SF2">
    <property type="entry name" value="UPF0039 PROTEIN SLL0451"/>
    <property type="match status" value="1"/>
</dbReference>
<protein>
    <submittedName>
        <fullName evidence="2">N-acetyltransferase</fullName>
    </submittedName>
</protein>
<evidence type="ECO:0000259" key="1">
    <source>
        <dbReference type="PROSITE" id="PS51186"/>
    </source>
</evidence>
<dbReference type="AlphaFoldDB" id="A0A9D2SH08"/>
<dbReference type="InterPro" id="IPR050276">
    <property type="entry name" value="MshD_Acetyltransferase"/>
</dbReference>
<proteinExistence type="predicted"/>
<dbReference type="SUPFAM" id="SSF55729">
    <property type="entry name" value="Acyl-CoA N-acyltransferases (Nat)"/>
    <property type="match status" value="1"/>
</dbReference>
<dbReference type="EMBL" id="DWWT01000006">
    <property type="protein sequence ID" value="HJC04929.1"/>
    <property type="molecule type" value="Genomic_DNA"/>
</dbReference>
<dbReference type="Proteomes" id="UP000823910">
    <property type="component" value="Unassembled WGS sequence"/>
</dbReference>
<dbReference type="PROSITE" id="PS51186">
    <property type="entry name" value="GNAT"/>
    <property type="match status" value="1"/>
</dbReference>
<evidence type="ECO:0000313" key="3">
    <source>
        <dbReference type="Proteomes" id="UP000823910"/>
    </source>
</evidence>